<feature type="compositionally biased region" description="Low complexity" evidence="6">
    <location>
        <begin position="368"/>
        <end position="379"/>
    </location>
</feature>
<feature type="compositionally biased region" description="Polar residues" evidence="6">
    <location>
        <begin position="409"/>
        <end position="420"/>
    </location>
</feature>
<dbReference type="InterPro" id="IPR002219">
    <property type="entry name" value="PKC_DAG/PE"/>
</dbReference>
<dbReference type="PANTHER" id="PTHR15228:SF25">
    <property type="entry name" value="F-BAR DOMAIN-CONTAINING PROTEIN"/>
    <property type="match status" value="1"/>
</dbReference>
<keyword evidence="4" id="KW-0862">Zinc</keyword>
<dbReference type="AlphaFoldDB" id="A0A7R9BN55"/>
<feature type="region of interest" description="Disordered" evidence="6">
    <location>
        <begin position="885"/>
        <end position="1040"/>
    </location>
</feature>
<evidence type="ECO:0000256" key="6">
    <source>
        <dbReference type="SAM" id="MobiDB-lite"/>
    </source>
</evidence>
<dbReference type="GO" id="GO:0007165">
    <property type="term" value="P:signal transduction"/>
    <property type="evidence" value="ECO:0007669"/>
    <property type="project" value="InterPro"/>
</dbReference>
<dbReference type="GO" id="GO:0051056">
    <property type="term" value="P:regulation of small GTPase mediated signal transduction"/>
    <property type="evidence" value="ECO:0007669"/>
    <property type="project" value="UniProtKB-ARBA"/>
</dbReference>
<dbReference type="Gene3D" id="1.20.1270.60">
    <property type="entry name" value="Arfaptin homology (AH) domain/BAR domain"/>
    <property type="match status" value="1"/>
</dbReference>
<gene>
    <name evidence="9" type="ORF">NMOB1V02_LOCUS5818</name>
</gene>
<feature type="compositionally biased region" description="Low complexity" evidence="6">
    <location>
        <begin position="846"/>
        <end position="856"/>
    </location>
</feature>
<evidence type="ECO:0000313" key="9">
    <source>
        <dbReference type="EMBL" id="CAD7278106.1"/>
    </source>
</evidence>
<name>A0A7R9BN55_9CRUS</name>
<sequence>MMEIEAPKDKVVQLDQDEFAYVDADKGRVTQYCAGSDDDKIPATENSYVLPYSGNLISTSKGMSSTRPGMKILDGTVVRSEDEEMEVSVLNSKTTEDSIVVESGAKPLLSRRLEHERCRKLLKEVWHREVKRMQEAVSSMRKAKTAYHQRLDEYQKSPLGSRHSRGTSSASASDVDPDFKSSDQRRKTKSEEDLLEAELNHKALVENANEQHTALLKTKAQVLQQIHELIIQCDQTMKTVTVNYFQLQHSVTAPSPIQFQTLCESSRLYEPGSQYLEFVKRLPGALNPEGVEGEPQKSFTPSWLETYLEDCPGPASEQEGNIQFSQLSRDRKSMDSQASSDGSLNPIPSDGKGARARAWTTTGHCSDTDSSLSTSSQSTGAGRSYNASPTALKAHGGSSRAEAACSEPLDSSGSFDSQVENGGGGGRGNSGEKQMFLGMSKAAETHRFKKLRTPSRCRECDSYVYFQGAECCECGLASHKKCLKTLALRCGHKRLPRKMTTFGVEIGHHMSETSVSIPPLIAKCVSEIDKRGLKVKASYYCEPDEGIYRVSGVKSRVEKLCQSFENGPELVDLTEVHPNIIANVLKLYLRQLPEPLLPAYLYNDFIRIAAEYPENDEEADSPRALRAINSMRDIAAKLPKVHRDTLSFLMHHLTRVAAEAPANNMPSSNLGIVFGPTLLRSGDGNPSLNTLIDTCFQTRAIEILIVHATYIFGRPPQLPKEYYGDSAVIPESSAKPHSIPRQDSGSDSGFLSRVPLMRSLSSLGTPPPNAGKTKTGEAPHPAASNSGRDAQNKEPLRSASKNFLHQHLALGSHHSEDLDEIAPDKSQPIVMLQAVEDSRKKTTGYSQSLSFESPSSQHLQPDHSHNPRKDALKKCLSDMTAIAGIEIEPPQPPPRLEKPSKSDSGPAVVGSKPFRKSLSGPTLSGESALVGLMRSQTSPSRRTRPQVPLAAMAEAVAGVDASPTDYQHKQPSKPGNKHSASGTGSGASVPSVSESDGSTGSLFSPRPSKIRTAMDFRPQLHKHAFEPESSPSRSSKASDK</sequence>
<dbReference type="InterPro" id="IPR054713">
    <property type="entry name" value="GMIP/FCHO2-like_FCH"/>
</dbReference>
<keyword evidence="5" id="KW-0175">Coiled coil</keyword>
<protein>
    <submittedName>
        <fullName evidence="9">Uncharacterized protein</fullName>
    </submittedName>
</protein>
<dbReference type="EMBL" id="CAJPEX010001113">
    <property type="protein sequence ID" value="CAG0918258.1"/>
    <property type="molecule type" value="Genomic_DNA"/>
</dbReference>
<evidence type="ECO:0000259" key="7">
    <source>
        <dbReference type="PROSITE" id="PS50081"/>
    </source>
</evidence>
<dbReference type="InterPro" id="IPR000198">
    <property type="entry name" value="RhoGAP_dom"/>
</dbReference>
<dbReference type="EMBL" id="OA883150">
    <property type="protein sequence ID" value="CAD7278106.1"/>
    <property type="molecule type" value="Genomic_DNA"/>
</dbReference>
<keyword evidence="10" id="KW-1185">Reference proteome</keyword>
<dbReference type="Gene3D" id="3.30.60.20">
    <property type="match status" value="1"/>
</dbReference>
<evidence type="ECO:0000256" key="4">
    <source>
        <dbReference type="ARBA" id="ARBA00022833"/>
    </source>
</evidence>
<organism evidence="9">
    <name type="scientific">Notodromas monacha</name>
    <dbReference type="NCBI Taxonomy" id="399045"/>
    <lineage>
        <taxon>Eukaryota</taxon>
        <taxon>Metazoa</taxon>
        <taxon>Ecdysozoa</taxon>
        <taxon>Arthropoda</taxon>
        <taxon>Crustacea</taxon>
        <taxon>Oligostraca</taxon>
        <taxon>Ostracoda</taxon>
        <taxon>Podocopa</taxon>
        <taxon>Podocopida</taxon>
        <taxon>Cypridocopina</taxon>
        <taxon>Cypridoidea</taxon>
        <taxon>Cyprididae</taxon>
        <taxon>Notodromas</taxon>
    </lineage>
</organism>
<feature type="domain" description="Phorbol-ester/DAG-type" evidence="7">
    <location>
        <begin position="445"/>
        <end position="490"/>
    </location>
</feature>
<dbReference type="PROSITE" id="PS50081">
    <property type="entry name" value="ZF_DAG_PE_2"/>
    <property type="match status" value="1"/>
</dbReference>
<dbReference type="SUPFAM" id="SSF103657">
    <property type="entry name" value="BAR/IMD domain-like"/>
    <property type="match status" value="1"/>
</dbReference>
<dbReference type="PROSITE" id="PS50238">
    <property type="entry name" value="RHOGAP"/>
    <property type="match status" value="1"/>
</dbReference>
<dbReference type="SMART" id="SM00324">
    <property type="entry name" value="RhoGAP"/>
    <property type="match status" value="1"/>
</dbReference>
<dbReference type="CDD" id="cd20816">
    <property type="entry name" value="C1_GMIP-like"/>
    <property type="match status" value="1"/>
</dbReference>
<feature type="compositionally biased region" description="Low complexity" evidence="6">
    <location>
        <begin position="934"/>
        <end position="961"/>
    </location>
</feature>
<dbReference type="InterPro" id="IPR046349">
    <property type="entry name" value="C1-like_sf"/>
</dbReference>
<dbReference type="Pfam" id="PF22699">
    <property type="entry name" value="GMIP-like_FCH"/>
    <property type="match status" value="1"/>
</dbReference>
<feature type="region of interest" description="Disordered" evidence="6">
    <location>
        <begin position="326"/>
        <end position="433"/>
    </location>
</feature>
<feature type="compositionally biased region" description="Polar residues" evidence="6">
    <location>
        <begin position="978"/>
        <end position="1002"/>
    </location>
</feature>
<dbReference type="Gene3D" id="1.10.555.10">
    <property type="entry name" value="Rho GTPase activation protein"/>
    <property type="match status" value="1"/>
</dbReference>
<feature type="region of interest" description="Disordered" evidence="6">
    <location>
        <begin position="841"/>
        <end position="869"/>
    </location>
</feature>
<dbReference type="GO" id="GO:0005096">
    <property type="term" value="F:GTPase activator activity"/>
    <property type="evidence" value="ECO:0007669"/>
    <property type="project" value="UniProtKB-KW"/>
</dbReference>
<dbReference type="Pfam" id="PF00620">
    <property type="entry name" value="RhoGAP"/>
    <property type="match status" value="1"/>
</dbReference>
<evidence type="ECO:0000256" key="5">
    <source>
        <dbReference type="ARBA" id="ARBA00023054"/>
    </source>
</evidence>
<dbReference type="SMART" id="SM00109">
    <property type="entry name" value="C1"/>
    <property type="match status" value="1"/>
</dbReference>
<dbReference type="GO" id="GO:0008270">
    <property type="term" value="F:zinc ion binding"/>
    <property type="evidence" value="ECO:0007669"/>
    <property type="project" value="UniProtKB-KW"/>
</dbReference>
<accession>A0A7R9BN55</accession>
<evidence type="ECO:0000313" key="10">
    <source>
        <dbReference type="Proteomes" id="UP000678499"/>
    </source>
</evidence>
<dbReference type="InterPro" id="IPR051025">
    <property type="entry name" value="RhoGAP"/>
</dbReference>
<feature type="compositionally biased region" description="Low complexity" evidence="6">
    <location>
        <begin position="1029"/>
        <end position="1040"/>
    </location>
</feature>
<dbReference type="PANTHER" id="PTHR15228">
    <property type="entry name" value="SPERMATHECAL PHYSIOLOGY VARIANT"/>
    <property type="match status" value="1"/>
</dbReference>
<feature type="domain" description="Rho-GAP" evidence="8">
    <location>
        <begin position="504"/>
        <end position="712"/>
    </location>
</feature>
<proteinExistence type="predicted"/>
<dbReference type="PROSITE" id="PS00479">
    <property type="entry name" value="ZF_DAG_PE_1"/>
    <property type="match status" value="1"/>
</dbReference>
<keyword evidence="3" id="KW-0863">Zinc-finger</keyword>
<reference evidence="9" key="1">
    <citation type="submission" date="2020-11" db="EMBL/GenBank/DDBJ databases">
        <authorList>
            <person name="Tran Van P."/>
        </authorList>
    </citation>
    <scope>NUCLEOTIDE SEQUENCE</scope>
</reference>
<feature type="compositionally biased region" description="Basic and acidic residues" evidence="6">
    <location>
        <begin position="177"/>
        <end position="191"/>
    </location>
</feature>
<dbReference type="SUPFAM" id="SSF48350">
    <property type="entry name" value="GTPase activation domain, GAP"/>
    <property type="match status" value="1"/>
</dbReference>
<evidence type="ECO:0000256" key="3">
    <source>
        <dbReference type="ARBA" id="ARBA00022771"/>
    </source>
</evidence>
<evidence type="ECO:0000256" key="2">
    <source>
        <dbReference type="ARBA" id="ARBA00022723"/>
    </source>
</evidence>
<feature type="compositionally biased region" description="Basic and acidic residues" evidence="6">
    <location>
        <begin position="860"/>
        <end position="869"/>
    </location>
</feature>
<evidence type="ECO:0000256" key="1">
    <source>
        <dbReference type="ARBA" id="ARBA00022468"/>
    </source>
</evidence>
<keyword evidence="1" id="KW-0343">GTPase activation</keyword>
<dbReference type="InterPro" id="IPR027267">
    <property type="entry name" value="AH/BAR_dom_sf"/>
</dbReference>
<feature type="region of interest" description="Disordered" evidence="6">
    <location>
        <begin position="759"/>
        <end position="794"/>
    </location>
</feature>
<dbReference type="SUPFAM" id="SSF57889">
    <property type="entry name" value="Cysteine-rich domain"/>
    <property type="match status" value="1"/>
</dbReference>
<dbReference type="InterPro" id="IPR008936">
    <property type="entry name" value="Rho_GTPase_activation_prot"/>
</dbReference>
<dbReference type="Proteomes" id="UP000678499">
    <property type="component" value="Unassembled WGS sequence"/>
</dbReference>
<keyword evidence="2" id="KW-0479">Metal-binding</keyword>
<dbReference type="OrthoDB" id="79452at2759"/>
<evidence type="ECO:0000259" key="8">
    <source>
        <dbReference type="PROSITE" id="PS50238"/>
    </source>
</evidence>
<feature type="region of interest" description="Disordered" evidence="6">
    <location>
        <begin position="137"/>
        <end position="191"/>
    </location>
</feature>